<organism evidence="1 2">
    <name type="scientific">Adhaeribacter arboris</name>
    <dbReference type="NCBI Taxonomy" id="2072846"/>
    <lineage>
        <taxon>Bacteria</taxon>
        <taxon>Pseudomonadati</taxon>
        <taxon>Bacteroidota</taxon>
        <taxon>Cytophagia</taxon>
        <taxon>Cytophagales</taxon>
        <taxon>Hymenobacteraceae</taxon>
        <taxon>Adhaeribacter</taxon>
    </lineage>
</organism>
<dbReference type="Proteomes" id="UP000240357">
    <property type="component" value="Unassembled WGS sequence"/>
</dbReference>
<sequence length="115" mass="13022">MPERKIDNTLTGTWELRSVVGGLMVHPKYTPGNGNILKFEDTNYSKYSNGQLTKNGTYTLISGKSFNGELMERIIYDDDDINASMQFLEIRNGKLTIYWGADISLDGAVMQYEKL</sequence>
<dbReference type="RefSeq" id="WP_106932363.1">
    <property type="nucleotide sequence ID" value="NZ_PYFT01000001.1"/>
</dbReference>
<comment type="caution">
    <text evidence="1">The sequence shown here is derived from an EMBL/GenBank/DDBJ whole genome shotgun (WGS) entry which is preliminary data.</text>
</comment>
<proteinExistence type="predicted"/>
<protein>
    <recommendedName>
        <fullName evidence="3">Lipocalin-like domain-containing protein</fullName>
    </recommendedName>
</protein>
<gene>
    <name evidence="1" type="ORF">AHMF7605_23110</name>
</gene>
<evidence type="ECO:0000313" key="1">
    <source>
        <dbReference type="EMBL" id="PSR56185.1"/>
    </source>
</evidence>
<dbReference type="EMBL" id="PYFT01000001">
    <property type="protein sequence ID" value="PSR56185.1"/>
    <property type="molecule type" value="Genomic_DNA"/>
</dbReference>
<reference evidence="1 2" key="1">
    <citation type="submission" date="2018-03" db="EMBL/GenBank/DDBJ databases">
        <title>Adhaeribacter sp. HMF7605 Genome sequencing and assembly.</title>
        <authorList>
            <person name="Kang H."/>
            <person name="Kang J."/>
            <person name="Cha I."/>
            <person name="Kim H."/>
            <person name="Joh K."/>
        </authorList>
    </citation>
    <scope>NUCLEOTIDE SEQUENCE [LARGE SCALE GENOMIC DNA]</scope>
    <source>
        <strain evidence="1 2">HMF7605</strain>
    </source>
</reference>
<accession>A0A2T2YL44</accession>
<evidence type="ECO:0000313" key="2">
    <source>
        <dbReference type="Proteomes" id="UP000240357"/>
    </source>
</evidence>
<evidence type="ECO:0008006" key="3">
    <source>
        <dbReference type="Google" id="ProtNLM"/>
    </source>
</evidence>
<name>A0A2T2YL44_9BACT</name>
<dbReference type="OrthoDB" id="852484at2"/>
<dbReference type="AlphaFoldDB" id="A0A2T2YL44"/>
<keyword evidence="2" id="KW-1185">Reference proteome</keyword>